<protein>
    <submittedName>
        <fullName evidence="2">Jg4193 protein</fullName>
    </submittedName>
</protein>
<name>A0A8S4QZP6_9NEOP</name>
<organism evidence="2 3">
    <name type="scientific">Pararge aegeria aegeria</name>
    <dbReference type="NCBI Taxonomy" id="348720"/>
    <lineage>
        <taxon>Eukaryota</taxon>
        <taxon>Metazoa</taxon>
        <taxon>Ecdysozoa</taxon>
        <taxon>Arthropoda</taxon>
        <taxon>Hexapoda</taxon>
        <taxon>Insecta</taxon>
        <taxon>Pterygota</taxon>
        <taxon>Neoptera</taxon>
        <taxon>Endopterygota</taxon>
        <taxon>Lepidoptera</taxon>
        <taxon>Glossata</taxon>
        <taxon>Ditrysia</taxon>
        <taxon>Papilionoidea</taxon>
        <taxon>Nymphalidae</taxon>
        <taxon>Satyrinae</taxon>
        <taxon>Satyrini</taxon>
        <taxon>Parargina</taxon>
        <taxon>Pararge</taxon>
    </lineage>
</organism>
<proteinExistence type="predicted"/>
<accession>A0A8S4QZP6</accession>
<dbReference type="AlphaFoldDB" id="A0A8S4QZP6"/>
<evidence type="ECO:0000256" key="1">
    <source>
        <dbReference type="SAM" id="MobiDB-lite"/>
    </source>
</evidence>
<evidence type="ECO:0000313" key="3">
    <source>
        <dbReference type="Proteomes" id="UP000838756"/>
    </source>
</evidence>
<gene>
    <name evidence="2" type="primary">jg4193</name>
    <name evidence="2" type="ORF">PAEG_LOCUS8415</name>
</gene>
<keyword evidence="3" id="KW-1185">Reference proteome</keyword>
<feature type="region of interest" description="Disordered" evidence="1">
    <location>
        <begin position="1"/>
        <end position="24"/>
    </location>
</feature>
<comment type="caution">
    <text evidence="2">The sequence shown here is derived from an EMBL/GenBank/DDBJ whole genome shotgun (WGS) entry which is preliminary data.</text>
</comment>
<reference evidence="2" key="1">
    <citation type="submission" date="2022-03" db="EMBL/GenBank/DDBJ databases">
        <authorList>
            <person name="Lindestad O."/>
        </authorList>
    </citation>
    <scope>NUCLEOTIDE SEQUENCE</scope>
</reference>
<dbReference type="EMBL" id="CAKXAJ010024387">
    <property type="protein sequence ID" value="CAH2228619.1"/>
    <property type="molecule type" value="Genomic_DNA"/>
</dbReference>
<dbReference type="Proteomes" id="UP000838756">
    <property type="component" value="Unassembled WGS sequence"/>
</dbReference>
<evidence type="ECO:0000313" key="2">
    <source>
        <dbReference type="EMBL" id="CAH2228619.1"/>
    </source>
</evidence>
<sequence length="96" mass="10923">MEMLSPRQEELLLKDNKKARPNCPTRVFSGAQDCIQLTTNHNKRKLEPKESHAGRKLECRRTQLKRSSMALALAIAKSTRQARVYGGVQHPARDEP</sequence>
<feature type="compositionally biased region" description="Basic and acidic residues" evidence="1">
    <location>
        <begin position="7"/>
        <end position="18"/>
    </location>
</feature>